<dbReference type="Gene3D" id="3.40.50.2000">
    <property type="entry name" value="Glycogen Phosphorylase B"/>
    <property type="match status" value="2"/>
</dbReference>
<feature type="domain" description="Erythromycin biosynthesis protein CIII-like C-terminal" evidence="4">
    <location>
        <begin position="255"/>
        <end position="396"/>
    </location>
</feature>
<evidence type="ECO:0000313" key="6">
    <source>
        <dbReference type="EMBL" id="QJU69498.1"/>
    </source>
</evidence>
<reference evidence="6" key="1">
    <citation type="submission" date="2020-04" db="EMBL/GenBank/DDBJ databases">
        <title>Discovery, Biosynthesis and Heterologous Production of Loongmycin A, a Potent Anti-Cancer indolocarbazole alkaloid.</title>
        <authorList>
            <person name="Yang C."/>
            <person name="Zhang B."/>
            <person name="Xue W."/>
            <person name="Li W."/>
            <person name="Xu Z."/>
            <person name="Shi J."/>
            <person name="Shen Y."/>
            <person name="Jiao R."/>
            <person name="Tan R."/>
            <person name="Ge H."/>
        </authorList>
    </citation>
    <scope>NUCLEOTIDE SEQUENCE</scope>
    <source>
        <strain evidence="6">NA01583</strain>
    </source>
</reference>
<dbReference type="PANTHER" id="PTHR48050">
    <property type="entry name" value="STEROL 3-BETA-GLUCOSYLTRANSFERASE"/>
    <property type="match status" value="1"/>
</dbReference>
<dbReference type="GO" id="GO:0008194">
    <property type="term" value="F:UDP-glycosyltransferase activity"/>
    <property type="evidence" value="ECO:0007669"/>
    <property type="project" value="InterPro"/>
</dbReference>
<sequence length="401" mass="43685">MRVLFTAWGWPTHFQPGVPLAWAFQAAGHDVLVASQPSLAAAATEAGLTMAPVGGEVDVDTLRTNPILREVRDTLRDPMVCYMREGELPQGERDKWLAMHTHFGLVAEAMVDDLVALAAAWRPDLIVWEQTTLAGAVTARVHKIPDVRLVISPDVLGDRPEAIERQTRSHDVSRLFERFGVLDGHNQARWTLDQCPPSLRLPSATHRMPMRYTPYAGGALVPDWVHTQPERPRVCLSAGLTTAGFAAQETVSLPELLEYVRELDVEVIMPGAAREFPQLAEQTPPNVRVLDYVPLSLILPSCAAIVHHGGGGTMLTAASHGVPQVVLPQILDQGINAHQITRTGAGLTVSRDQASARSVRETLDQLLSNTAFQEAADRVAQENHHQPTAAAVVDVLGRLGR</sequence>
<accession>A0A6M5K854</accession>
<dbReference type="GO" id="GO:0016758">
    <property type="term" value="F:hexosyltransferase activity"/>
    <property type="evidence" value="ECO:0007669"/>
    <property type="project" value="UniProtKB-ARBA"/>
</dbReference>
<dbReference type="AlphaFoldDB" id="A0A6M5K854"/>
<dbReference type="InterPro" id="IPR002213">
    <property type="entry name" value="UDP_glucos_trans"/>
</dbReference>
<organism evidence="6">
    <name type="scientific">Nocardiopsis flavescens</name>
    <dbReference type="NCBI Taxonomy" id="758803"/>
    <lineage>
        <taxon>Bacteria</taxon>
        <taxon>Bacillati</taxon>
        <taxon>Actinomycetota</taxon>
        <taxon>Actinomycetes</taxon>
        <taxon>Streptosporangiales</taxon>
        <taxon>Nocardiopsidaceae</taxon>
        <taxon>Nocardiopsis</taxon>
    </lineage>
</organism>
<dbReference type="CDD" id="cd03784">
    <property type="entry name" value="GT1_Gtf-like"/>
    <property type="match status" value="1"/>
</dbReference>
<evidence type="ECO:0000259" key="5">
    <source>
        <dbReference type="Pfam" id="PF21036"/>
    </source>
</evidence>
<dbReference type="GO" id="GO:0017000">
    <property type="term" value="P:antibiotic biosynthetic process"/>
    <property type="evidence" value="ECO:0007669"/>
    <property type="project" value="UniProtKB-ARBA"/>
</dbReference>
<dbReference type="InterPro" id="IPR010610">
    <property type="entry name" value="EryCIII-like_C"/>
</dbReference>
<proteinExistence type="inferred from homology"/>
<keyword evidence="2" id="KW-0328">Glycosyltransferase</keyword>
<dbReference type="FunFam" id="3.40.50.2000:FF:000072">
    <property type="entry name" value="Glycosyl transferase"/>
    <property type="match status" value="1"/>
</dbReference>
<protein>
    <submittedName>
        <fullName evidence="6">LooG1</fullName>
    </submittedName>
</protein>
<evidence type="ECO:0000259" key="4">
    <source>
        <dbReference type="Pfam" id="PF06722"/>
    </source>
</evidence>
<dbReference type="PANTHER" id="PTHR48050:SF13">
    <property type="entry name" value="STEROL 3-BETA-GLUCOSYLTRANSFERASE UGT80A2"/>
    <property type="match status" value="1"/>
</dbReference>
<dbReference type="InterPro" id="IPR048284">
    <property type="entry name" value="EryCIII-like_N"/>
</dbReference>
<evidence type="ECO:0000256" key="2">
    <source>
        <dbReference type="ARBA" id="ARBA00022676"/>
    </source>
</evidence>
<dbReference type="Pfam" id="PF21036">
    <property type="entry name" value="EryCIII-like_N"/>
    <property type="match status" value="1"/>
</dbReference>
<dbReference type="SUPFAM" id="SSF53756">
    <property type="entry name" value="UDP-Glycosyltransferase/glycogen phosphorylase"/>
    <property type="match status" value="1"/>
</dbReference>
<dbReference type="Pfam" id="PF06722">
    <property type="entry name" value="EryCIII-like_C"/>
    <property type="match status" value="1"/>
</dbReference>
<name>A0A6M5K854_9ACTN</name>
<dbReference type="EMBL" id="MT371051">
    <property type="protein sequence ID" value="QJU69498.1"/>
    <property type="molecule type" value="Genomic_DNA"/>
</dbReference>
<comment type="similarity">
    <text evidence="1">Belongs to the glycosyltransferase 28 family.</text>
</comment>
<keyword evidence="3" id="KW-0808">Transferase</keyword>
<dbReference type="InterPro" id="IPR050426">
    <property type="entry name" value="Glycosyltransferase_28"/>
</dbReference>
<evidence type="ECO:0000256" key="1">
    <source>
        <dbReference type="ARBA" id="ARBA00006962"/>
    </source>
</evidence>
<feature type="domain" description="Erythromycin biosynthesis protein CIII-like N-terminal" evidence="5">
    <location>
        <begin position="22"/>
        <end position="239"/>
    </location>
</feature>
<evidence type="ECO:0000256" key="3">
    <source>
        <dbReference type="ARBA" id="ARBA00022679"/>
    </source>
</evidence>